<dbReference type="Proteomes" id="UP000681722">
    <property type="component" value="Unassembled WGS sequence"/>
</dbReference>
<reference evidence="2" key="1">
    <citation type="submission" date="2021-02" db="EMBL/GenBank/DDBJ databases">
        <authorList>
            <person name="Nowell W R."/>
        </authorList>
    </citation>
    <scope>NUCLEOTIDE SEQUENCE</scope>
</reference>
<evidence type="ECO:0000256" key="1">
    <source>
        <dbReference type="SAM" id="Phobius"/>
    </source>
</evidence>
<evidence type="ECO:0000313" key="2">
    <source>
        <dbReference type="EMBL" id="CAF1164717.1"/>
    </source>
</evidence>
<keyword evidence="1" id="KW-1133">Transmembrane helix</keyword>
<organism evidence="2 4">
    <name type="scientific">Didymodactylos carnosus</name>
    <dbReference type="NCBI Taxonomy" id="1234261"/>
    <lineage>
        <taxon>Eukaryota</taxon>
        <taxon>Metazoa</taxon>
        <taxon>Spiralia</taxon>
        <taxon>Gnathifera</taxon>
        <taxon>Rotifera</taxon>
        <taxon>Eurotatoria</taxon>
        <taxon>Bdelloidea</taxon>
        <taxon>Philodinida</taxon>
        <taxon>Philodinidae</taxon>
        <taxon>Didymodactylos</taxon>
    </lineage>
</organism>
<keyword evidence="4" id="KW-1185">Reference proteome</keyword>
<protein>
    <submittedName>
        <fullName evidence="2">Uncharacterized protein</fullName>
    </submittedName>
</protein>
<proteinExistence type="predicted"/>
<dbReference type="Proteomes" id="UP000663829">
    <property type="component" value="Unassembled WGS sequence"/>
</dbReference>
<name>A0A814TQZ8_9BILA</name>
<dbReference type="AlphaFoldDB" id="A0A814TQZ8"/>
<evidence type="ECO:0000313" key="3">
    <source>
        <dbReference type="EMBL" id="CAF3928336.1"/>
    </source>
</evidence>
<comment type="caution">
    <text evidence="2">The sequence shown here is derived from an EMBL/GenBank/DDBJ whole genome shotgun (WGS) entry which is preliminary data.</text>
</comment>
<dbReference type="EMBL" id="CAJOBC010007322">
    <property type="protein sequence ID" value="CAF3928336.1"/>
    <property type="molecule type" value="Genomic_DNA"/>
</dbReference>
<evidence type="ECO:0000313" key="4">
    <source>
        <dbReference type="Proteomes" id="UP000663829"/>
    </source>
</evidence>
<dbReference type="EMBL" id="CAJNOQ010007322">
    <property type="protein sequence ID" value="CAF1164717.1"/>
    <property type="molecule type" value="Genomic_DNA"/>
</dbReference>
<feature type="transmembrane region" description="Helical" evidence="1">
    <location>
        <begin position="198"/>
        <end position="220"/>
    </location>
</feature>
<keyword evidence="1" id="KW-0472">Membrane</keyword>
<accession>A0A814TQZ8</accession>
<sequence length="259" mass="29641">MSEKAATVPLSHKSIEKKIAERQEYLQRIEVEEQQKLRDSKLSQSEFRRTNISREYYRTRESINDQIYDLEEQKKNLPGRRRYEFKKNISTRIKSFHFKNRFLLFGSGGLLLLGLVLSGITALIMNWNRLTGKQTQSVTKVTASVTAGNQTVTNLVLLSQWNRSLDTPMGKMMTDIEIPTVKQQNEATTQQTENNNMYMIGIAGVLLLLVVIGTIVFIGYKRRKLEQPEQIKSRISSVSSVDVGHSILSDTPEDDNVKE</sequence>
<gene>
    <name evidence="2" type="ORF">GPM918_LOCUS21866</name>
    <name evidence="3" type="ORF">SRO942_LOCUS21864</name>
</gene>
<feature type="transmembrane region" description="Helical" evidence="1">
    <location>
        <begin position="102"/>
        <end position="125"/>
    </location>
</feature>
<keyword evidence="1" id="KW-0812">Transmembrane</keyword>